<evidence type="ECO:0000256" key="12">
    <source>
        <dbReference type="ARBA" id="ARBA00022824"/>
    </source>
</evidence>
<reference evidence="23" key="1">
    <citation type="submission" date="2021-01" db="UniProtKB">
        <authorList>
            <consortium name="EnsemblMetazoa"/>
        </authorList>
    </citation>
    <scope>IDENTIFICATION</scope>
</reference>
<evidence type="ECO:0000256" key="15">
    <source>
        <dbReference type="ARBA" id="ARBA00023136"/>
    </source>
</evidence>
<dbReference type="GO" id="GO:0005576">
    <property type="term" value="C:extracellular region"/>
    <property type="evidence" value="ECO:0007669"/>
    <property type="project" value="UniProtKB-SubCell"/>
</dbReference>
<evidence type="ECO:0000256" key="5">
    <source>
        <dbReference type="ARBA" id="ARBA00022525"/>
    </source>
</evidence>
<keyword evidence="8" id="KW-0808">Transferase</keyword>
<dbReference type="InterPro" id="IPR015527">
    <property type="entry name" value="Pept_C26_g-glut_hydrolase"/>
</dbReference>
<evidence type="ECO:0000256" key="3">
    <source>
        <dbReference type="ARBA" id="ARBA00004922"/>
    </source>
</evidence>
<dbReference type="InParanoid" id="A0A7M7QVJ1"/>
<dbReference type="Gene3D" id="3.40.50.2000">
    <property type="entry name" value="Glycogen Phosphorylase B"/>
    <property type="match status" value="1"/>
</dbReference>
<dbReference type="EC" id="3.4.19.9" evidence="20"/>
<keyword evidence="9 21" id="KW-0812">Transmembrane</keyword>
<evidence type="ECO:0000256" key="14">
    <source>
        <dbReference type="ARBA" id="ARBA00022989"/>
    </source>
</evidence>
<evidence type="ECO:0000256" key="21">
    <source>
        <dbReference type="SAM" id="Phobius"/>
    </source>
</evidence>
<dbReference type="SUPFAM" id="SSF52317">
    <property type="entry name" value="Class I glutamine amidotransferase-like"/>
    <property type="match status" value="1"/>
</dbReference>
<evidence type="ECO:0000256" key="9">
    <source>
        <dbReference type="ARBA" id="ARBA00022692"/>
    </source>
</evidence>
<dbReference type="Pfam" id="PF07722">
    <property type="entry name" value="Peptidase_C26"/>
    <property type="match status" value="1"/>
</dbReference>
<feature type="active site" description="Proton donor" evidence="19">
    <location>
        <position position="686"/>
    </location>
</feature>
<dbReference type="PANTHER" id="PTHR13036:SF0">
    <property type="entry name" value="CHITOBIOSYLDIPHOSPHODOLICHOL BETA-MANNOSYLTRANSFERASE"/>
    <property type="match status" value="1"/>
</dbReference>
<dbReference type="FunFam" id="3.40.50.880:FF:000024">
    <property type="entry name" value="Folate gamma-glutamyl hydrolase"/>
    <property type="match status" value="1"/>
</dbReference>
<evidence type="ECO:0000256" key="7">
    <source>
        <dbReference type="ARBA" id="ARBA00022676"/>
    </source>
</evidence>
<dbReference type="Pfam" id="PF00534">
    <property type="entry name" value="Glycos_transf_1"/>
    <property type="match status" value="1"/>
</dbReference>
<keyword evidence="7" id="KW-0328">Glycosyltransferase</keyword>
<feature type="active site" description="Nucleophile" evidence="19 20">
    <location>
        <position position="575"/>
    </location>
</feature>
<evidence type="ECO:0000259" key="22">
    <source>
        <dbReference type="Pfam" id="PF00534"/>
    </source>
</evidence>
<evidence type="ECO:0000256" key="4">
    <source>
        <dbReference type="ARBA" id="ARBA00011083"/>
    </source>
</evidence>
<dbReference type="FunFam" id="3.40.50.2000:FF:000109">
    <property type="entry name" value="Chitobiosyldiphosphodolichol beta-mannosyltransferase"/>
    <property type="match status" value="1"/>
</dbReference>
<dbReference type="GO" id="GO:0005789">
    <property type="term" value="C:endoplasmic reticulum membrane"/>
    <property type="evidence" value="ECO:0007669"/>
    <property type="project" value="UniProtKB-SubCell"/>
</dbReference>
<evidence type="ECO:0000256" key="10">
    <source>
        <dbReference type="ARBA" id="ARBA00022729"/>
    </source>
</evidence>
<accession>A0A7M7QVJ1</accession>
<feature type="domain" description="Glycosyl transferase family 1" evidence="22">
    <location>
        <begin position="275"/>
        <end position="429"/>
    </location>
</feature>
<dbReference type="EnsemblMetazoa" id="XM_032598717">
    <property type="protein sequence ID" value="XP_032454608"/>
    <property type="gene ID" value="LOC100117051"/>
</dbReference>
<dbReference type="GeneID" id="100117051"/>
<protein>
    <recommendedName>
        <fullName evidence="20">folate gamma-glutamyl hydrolase</fullName>
        <ecNumber evidence="20">3.4.19.9</ecNumber>
    </recommendedName>
</protein>
<keyword evidence="5" id="KW-0964">Secreted</keyword>
<dbReference type="FunCoup" id="A0A7M7QVJ1">
    <property type="interactions" value="2304"/>
</dbReference>
<dbReference type="InterPro" id="IPR001296">
    <property type="entry name" value="Glyco_trans_1"/>
</dbReference>
<comment type="function">
    <text evidence="17">Mannosyltransferase that operates in the biosynthetic pathway of dolichol-linked oligosaccharides, the glycan precursors employed in protein asparagine (N)-glycosylation. The assembly of dolichol-linked oligosaccharides begins on the cytosolic side of the endoplasmic reticulum membrane and finishes in its lumen. The sequential addition of sugars to dolichol pyrophosphate produces dolichol-linked oligosaccharides containing fourteen sugars, including two GlcNAcs, nine mannoses and three glucoses. Once assembled, the oligosaccharide is transferred from the lipid to nascent proteins by oligosaccharyltransferases. Catalyzes, on the cytoplasmic face of the endoplasmic reticulum, the addition of the first mannose residues to the dolichol-linked oligosaccharide chain, to produce Man1GlcNAc(2)-PP-dolichol core oligosaccharide. Man1GlcNAc(2)-PP-dolichol is a substrate for ALG2, the following enzyme in the biosynthetic pathway.</text>
</comment>
<dbReference type="InterPro" id="IPR026051">
    <property type="entry name" value="ALG1-like"/>
</dbReference>
<keyword evidence="24" id="KW-1185">Reference proteome</keyword>
<dbReference type="PROSITE" id="PS51275">
    <property type="entry name" value="PEPTIDASE_C26_GGH"/>
    <property type="match status" value="1"/>
</dbReference>
<evidence type="ECO:0000256" key="17">
    <source>
        <dbReference type="ARBA" id="ARBA00056362"/>
    </source>
</evidence>
<keyword evidence="10" id="KW-0732">Signal</keyword>
<keyword evidence="14 21" id="KW-1133">Transmembrane helix</keyword>
<evidence type="ECO:0000256" key="11">
    <source>
        <dbReference type="ARBA" id="ARBA00022801"/>
    </source>
</evidence>
<dbReference type="RefSeq" id="XP_032454608.1">
    <property type="nucleotide sequence ID" value="XM_032598717.1"/>
</dbReference>
<keyword evidence="12" id="KW-0256">Endoplasmic reticulum</keyword>
<dbReference type="AlphaFoldDB" id="A0A7M7QVJ1"/>
<name>A0A7M7QVJ1_NASVI</name>
<feature type="active site" evidence="20">
    <location>
        <position position="686"/>
    </location>
</feature>
<evidence type="ECO:0000256" key="18">
    <source>
        <dbReference type="ARBA" id="ARBA00061237"/>
    </source>
</evidence>
<comment type="catalytic activity">
    <reaction evidence="20">
        <text>(6S)-5,6,7,8-tetrahydrofolyl-(gamma-L-Glu)(n) + (n-1) H2O = (6S)-5,6,7,8-tetrahydrofolate + (n-1) L-glutamate</text>
        <dbReference type="Rhea" id="RHEA:56784"/>
        <dbReference type="Rhea" id="RHEA-COMP:14738"/>
        <dbReference type="ChEBI" id="CHEBI:15377"/>
        <dbReference type="ChEBI" id="CHEBI:29985"/>
        <dbReference type="ChEBI" id="CHEBI:57453"/>
        <dbReference type="ChEBI" id="CHEBI:141005"/>
        <dbReference type="EC" id="3.4.19.9"/>
    </reaction>
</comment>
<evidence type="ECO:0000256" key="20">
    <source>
        <dbReference type="PROSITE-ProRule" id="PRU00607"/>
    </source>
</evidence>
<evidence type="ECO:0000256" key="1">
    <source>
        <dbReference type="ARBA" id="ARBA00004239"/>
    </source>
</evidence>
<evidence type="ECO:0000256" key="13">
    <source>
        <dbReference type="ARBA" id="ARBA00022968"/>
    </source>
</evidence>
<sequence length="764" mass="87354">MEEGNSGGIIDMEFLVHSFGISFILGLLLALWFKRREKTKSVCIVVLGDIGRSPRMQYHATSFTREGYAVEIVGYPGSPPLQELQDHANVKIHYLRNPPNLNNQLTRLLSYAVKVVWQSLNLSYVLFFKCNSSFLLIQNPPAIPTIPVCWFYCYARRVEFAIDWHNYAHTIMALSLGQNHRLVKLATFIESFFGAKARHNFCVTKAMQEDLEKKWKIQAKVLYDRPPEEFHPISIEEKHELLLKLSKDYDIFKGTEENCTAFTTQLPNGEVALRNDRPALVVSSTSWTEDEDFSILLDALSDYETECETSKNIKFPDLICVITGKGPLKDFYKAIIEKKNWKHVTIITPWLETEDYPKLLASADLGVCLHTSSSGLDLPMKVVDMFGCGLPVCAYNFKCLPELVRHNENSLVFSDCEALTKQLKSWFTNFPNDVGQQQRNSRFKYELTMFQQLRWHGNWKTKKNVVVNERPIIGILSQEISYKLNEVYPGMYDSYIAASYVKYIESAGARVVPIWIGQPVSYYKDILGKINGVLFPGGSTYFNQSNGYADAGAVIYKIAKKFNKQGDFFPIWGTCLGFELLTYVAANKFEHRSDCSSHNQALPLEFTSDFRDSRLFGKAPSDVIQILRSENVTGNYHRYCVTQEGLAKANLTNKFRVMSVNHDWNGQEFISTLEHVSMPFYGVQFHPEKNAYEWVKGKNIPHSFNAVRTNQYFADFFVNEARKNHHAFPSAGEENAALIYNYPATFTGMKGSSYLQCYMFKVNA</sequence>
<keyword evidence="15 21" id="KW-0472">Membrane</keyword>
<evidence type="ECO:0000313" key="23">
    <source>
        <dbReference type="EnsemblMetazoa" id="XP_032454608"/>
    </source>
</evidence>
<keyword evidence="11 20" id="KW-0378">Hydrolase</keyword>
<dbReference type="FunFam" id="3.40.50.2000:FF:000096">
    <property type="entry name" value="ALG1, chitobiosyldiphosphodolichol beta-mannosyltransferase"/>
    <property type="match status" value="1"/>
</dbReference>
<organism evidence="23 24">
    <name type="scientific">Nasonia vitripennis</name>
    <name type="common">Parasitic wasp</name>
    <dbReference type="NCBI Taxonomy" id="7425"/>
    <lineage>
        <taxon>Eukaryota</taxon>
        <taxon>Metazoa</taxon>
        <taxon>Ecdysozoa</taxon>
        <taxon>Arthropoda</taxon>
        <taxon>Hexapoda</taxon>
        <taxon>Insecta</taxon>
        <taxon>Pterygota</taxon>
        <taxon>Neoptera</taxon>
        <taxon>Endopterygota</taxon>
        <taxon>Hymenoptera</taxon>
        <taxon>Apocrita</taxon>
        <taxon>Proctotrupomorpha</taxon>
        <taxon>Chalcidoidea</taxon>
        <taxon>Pteromalidae</taxon>
        <taxon>Pteromalinae</taxon>
        <taxon>Nasonia</taxon>
    </lineage>
</organism>
<proteinExistence type="inferred from homology"/>
<dbReference type="PANTHER" id="PTHR13036">
    <property type="entry name" value="BETA1,4 MANNOSYLTRANSFERASE"/>
    <property type="match status" value="1"/>
</dbReference>
<comment type="similarity">
    <text evidence="4">Belongs to the peptidase C26 family.</text>
</comment>
<dbReference type="GO" id="GO:0004578">
    <property type="term" value="F:chitobiosyldiphosphodolichol beta-mannosyltransferase activity"/>
    <property type="evidence" value="ECO:0007669"/>
    <property type="project" value="UniProtKB-EC"/>
</dbReference>
<dbReference type="Proteomes" id="UP000002358">
    <property type="component" value="Chromosome 3"/>
</dbReference>
<comment type="subcellular location">
    <subcellularLocation>
        <location evidence="2">Endoplasmic reticulum membrane</location>
        <topology evidence="2">Single-pass membrane protein</topology>
    </subcellularLocation>
    <subcellularLocation>
        <location evidence="1">Secreted</location>
        <location evidence="1">Extracellular space</location>
    </subcellularLocation>
</comment>
<keyword evidence="13" id="KW-0735">Signal-anchor</keyword>
<evidence type="ECO:0000256" key="19">
    <source>
        <dbReference type="PIRSR" id="PIRSR615527-1"/>
    </source>
</evidence>
<dbReference type="Gene3D" id="3.40.50.880">
    <property type="match status" value="1"/>
</dbReference>
<dbReference type="SMR" id="A0A7M7QVJ1"/>
<evidence type="ECO:0000256" key="6">
    <source>
        <dbReference type="ARBA" id="ARBA00022553"/>
    </source>
</evidence>
<dbReference type="InterPro" id="IPR011697">
    <property type="entry name" value="Peptidase_C26"/>
</dbReference>
<dbReference type="OrthoDB" id="614844at2759"/>
<evidence type="ECO:0000256" key="2">
    <source>
        <dbReference type="ARBA" id="ARBA00004389"/>
    </source>
</evidence>
<comment type="pathway">
    <text evidence="3">Protein modification; protein glycosylation.</text>
</comment>
<dbReference type="CDD" id="cd03816">
    <property type="entry name" value="GT33_ALG1-like"/>
    <property type="match status" value="1"/>
</dbReference>
<evidence type="ECO:0000313" key="24">
    <source>
        <dbReference type="Proteomes" id="UP000002358"/>
    </source>
</evidence>
<comment type="catalytic activity">
    <reaction evidence="16">
        <text>an N,N'-diacetylchitobiosyl-diphospho-di-trans,poly-cis-dolichol + GDP-alpha-D-mannose = a beta-D-Man-(1-&gt;4)-beta-D-GlcNAc-(1-&gt;4)-alpha-D-GlcNAc-diphospho-di-trans,poly-cis-dolichol + GDP + H(+)</text>
        <dbReference type="Rhea" id="RHEA:13865"/>
        <dbReference type="Rhea" id="RHEA-COMP:19510"/>
        <dbReference type="Rhea" id="RHEA-COMP:19511"/>
        <dbReference type="ChEBI" id="CHEBI:15378"/>
        <dbReference type="ChEBI" id="CHEBI:57269"/>
        <dbReference type="ChEBI" id="CHEBI:57527"/>
        <dbReference type="ChEBI" id="CHEBI:58189"/>
        <dbReference type="ChEBI" id="CHEBI:58472"/>
        <dbReference type="EC" id="2.4.1.142"/>
    </reaction>
    <physiologicalReaction direction="left-to-right" evidence="16">
        <dbReference type="Rhea" id="RHEA:13866"/>
    </physiologicalReaction>
</comment>
<dbReference type="PROSITE" id="PS51273">
    <property type="entry name" value="GATASE_TYPE_1"/>
    <property type="match status" value="1"/>
</dbReference>
<feature type="transmembrane region" description="Helical" evidence="21">
    <location>
        <begin position="14"/>
        <end position="33"/>
    </location>
</feature>
<dbReference type="InterPro" id="IPR029062">
    <property type="entry name" value="Class_I_gatase-like"/>
</dbReference>
<dbReference type="GO" id="GO:0034722">
    <property type="term" value="F:gamma-glutamyl-peptidase activity"/>
    <property type="evidence" value="ECO:0007669"/>
    <property type="project" value="UniProtKB-UniRule"/>
</dbReference>
<dbReference type="SUPFAM" id="SSF53756">
    <property type="entry name" value="UDP-Glycosyltransferase/glycogen phosphorylase"/>
    <property type="match status" value="1"/>
</dbReference>
<keyword evidence="6" id="KW-0597">Phosphoprotein</keyword>
<comment type="similarity">
    <text evidence="18">Belongs to the glycosyltransferase group 1 family. Glycosyltransferase 33 subfamily.</text>
</comment>
<evidence type="ECO:0000256" key="8">
    <source>
        <dbReference type="ARBA" id="ARBA00022679"/>
    </source>
</evidence>
<evidence type="ECO:0000256" key="16">
    <source>
        <dbReference type="ARBA" id="ARBA00045071"/>
    </source>
</evidence>